<dbReference type="EMBL" id="LSRX01000564">
    <property type="protein sequence ID" value="OLP93928.1"/>
    <property type="molecule type" value="Genomic_DNA"/>
</dbReference>
<reference evidence="4 5" key="1">
    <citation type="submission" date="2016-02" db="EMBL/GenBank/DDBJ databases">
        <title>Genome analysis of coral dinoflagellate symbionts highlights evolutionary adaptations to a symbiotic lifestyle.</title>
        <authorList>
            <person name="Aranda M."/>
            <person name="Li Y."/>
            <person name="Liew Y.J."/>
            <person name="Baumgarten S."/>
            <person name="Simakov O."/>
            <person name="Wilson M."/>
            <person name="Piel J."/>
            <person name="Ashoor H."/>
            <person name="Bougouffa S."/>
            <person name="Bajic V.B."/>
            <person name="Ryu T."/>
            <person name="Ravasi T."/>
            <person name="Bayer T."/>
            <person name="Micklem G."/>
            <person name="Kim H."/>
            <person name="Bhak J."/>
            <person name="Lajeunesse T.C."/>
            <person name="Voolstra C.R."/>
        </authorList>
    </citation>
    <scope>NUCLEOTIDE SEQUENCE [LARGE SCALE GENOMIC DNA]</scope>
    <source>
        <strain evidence="4 5">CCMP2467</strain>
    </source>
</reference>
<gene>
    <name evidence="4" type="primary">GIP</name>
    <name evidence="4" type="ORF">AK812_SmicGene24094</name>
</gene>
<accession>A0A1Q9DFK9</accession>
<feature type="domain" description="C3H1-type" evidence="3">
    <location>
        <begin position="121"/>
        <end position="150"/>
    </location>
</feature>
<dbReference type="PANTHER" id="PTHR11439">
    <property type="entry name" value="GAG-POL-RELATED RETROTRANSPOSON"/>
    <property type="match status" value="1"/>
</dbReference>
<feature type="compositionally biased region" description="Basic and acidic residues" evidence="2">
    <location>
        <begin position="161"/>
        <end position="170"/>
    </location>
</feature>
<dbReference type="PROSITE" id="PS50103">
    <property type="entry name" value="ZF_C3H1"/>
    <property type="match status" value="1"/>
</dbReference>
<feature type="compositionally biased region" description="Low complexity" evidence="2">
    <location>
        <begin position="1244"/>
        <end position="1258"/>
    </location>
</feature>
<name>A0A1Q9DFK9_SYMMI</name>
<feature type="region of interest" description="Disordered" evidence="2">
    <location>
        <begin position="152"/>
        <end position="174"/>
    </location>
</feature>
<feature type="compositionally biased region" description="Basic and acidic residues" evidence="2">
    <location>
        <begin position="1195"/>
        <end position="1215"/>
    </location>
</feature>
<feature type="region of interest" description="Disordered" evidence="2">
    <location>
        <begin position="1195"/>
        <end position="1298"/>
    </location>
</feature>
<protein>
    <submittedName>
        <fullName evidence="4">Copia protein</fullName>
    </submittedName>
</protein>
<feature type="region of interest" description="Disordered" evidence="2">
    <location>
        <begin position="44"/>
        <end position="122"/>
    </location>
</feature>
<proteinExistence type="predicted"/>
<evidence type="ECO:0000313" key="4">
    <source>
        <dbReference type="EMBL" id="OLP93928.1"/>
    </source>
</evidence>
<feature type="compositionally biased region" description="Basic and acidic residues" evidence="2">
    <location>
        <begin position="1223"/>
        <end position="1233"/>
    </location>
</feature>
<dbReference type="InterPro" id="IPR000571">
    <property type="entry name" value="Znf_CCCH"/>
</dbReference>
<sequence length="2700" mass="300053">MVESERIKTGGMPNGRCMLRAIYCHFQLERDRVGMLAERNLLNIKMGGNPDKPRKEKKKKKKKKGEDAEDNVPATPAPKGGGKGKKGGKGDGTPRTPRTPKRDNTPRSAQAKSARNMTPEEKAKTPCMFWAFGDFGACKGNPCPFLHDEKNKYTGPKPKSLAKDKPEPKGKAMAKAKANAATAPLVNAVPAELNQDGKISWLWDTAAGRHLIGRQALSSKKLSCVARSENPVGFATGGGAREGTHSLAFEGSRLLPGDEQVYVLKECPPAFSVGKAVLDEGSLFVWDPRDERPFFVKKEDVHRCKLKIPRKVPELDVEYPRAIGEAAAAESSDDDLFPELYRERREARGMRYRNVVRVLDYYEFRNKRNTAGHDVPEPELYIEDGPPVFPVANATRKALVDGSTLDAATGALPDIPMREVPFASESIGPPAPSKAVKHTDTCRARFAELVRADKESSLDLPSVHIWAGIEVTFEWPRYSDSWKRPDVKEFFKARGKDLEHTGLYTQEMCERIAFAINPSRAYISVPAMPVIPVTTQQQHREKEQELKHVSGLSGYEDLAAVVESDEEASRLVEEVVDLNALMCMVHGIPKSAPTQEVSAMVTKLLSRAEMLSSPEALEAVRQEAAGLRSVPVWDEENPREFADVQAQARRTGTKVHFGKLMSIASIKFWELAKHLQKVKGRIVCRGDCAKDEEGAAAVYRELGANPTSVQGLNACLAYGSLPGNQSSAADAIKAYVQALLKSKYQTWIELPPELRPAWWRECFARPVVLLLRALYGHPEAGGLWEKHLKEVLKGMGGKELILGRNHCIINAAAEGTENAALGALKGAMAFDMLDYAQQTVDLYKSLTGLKGLKHAATPFAPESSLPPSQEEVSGELAPNACKVLMKALWLGRLAGPDLVKPIGDLATKVQKWSRNDDKKLLRLISYIDSTKTHHLVGTVADEARELHLALYVDADFAGERDDAKSTSGGYLVLKGPNTFFPLAWVSKRQTSVSRSTTESEIVSLGHSLFQEALPALQLWQTVLDFPIQLVVHEDNQATILVAKKGYSPKLRHIVRTHKVNLGSIAEVLDADDVVLQYVETNSQAADIFTKALAPQKWDNALRLLGMRQKLPEVLVDTRQLKTKAGSSINTCFKTTRPEKAWLLMLFGCLSCVRKSSTATLVAEQLYRAIEIGPKAFAPNIPHPIFAQHAFGWQKHSPEFGRDEGQVEPEEGHDTQRVQQAQGDAKKTIKKKEEELDTMEEERSSSFSSGSPLLPSSGSESEKEDDSPADKVEATGSGVPPATGKPPPKGVEECHEGAPTEGARAVAKLAESIHASELTAGQQARFGKTERSSLAFYPRTMVAFSMCTWFADDACVACSADIGRRQRVERANNFNAEVGSMEEASEKNAKSAVDALLKLEQVGLAGVPCSVTGADERHVDVCLVDVLRAYGYKCGYQADGPFWAMHDGNNFLAAYGKTVARATWSRLCTAADGQFILTMGNHFIALRKKDGCLEVNHGHRSHEWQSACRWQTGVPIGFSEDLGQRLIDPAACSGLFCIEERDTDASLDAGADLAGGGLGSIPVHLIKDFVRNLGDLRSVAYFERACRETRDLVTAPDVWADRHAGILPAELSKRTGLGTVRGSTIRKWESRQPALGPVHFQLSGTDSVQRLVISVGSSDPAGDRCWCEIKAPFDDTVVIELGHNRLGRPNDVCVAVLPALRPERLLQAQWWNKRLQVFLDGHRIGMLSLQDCDVQQWAKDQQLLHANRDGDRITYWRSQKQTCGSVSLEISLPSEARFLVVALRRAPHISTPDNSTCVVWRKPLAADGGLAFRLSDGKRVTAPVPKDMTLERNSAHTYHFEWKTDFLNFSLDKKCIATVPLTWEQNLDRWVRPAAMRIAPPSSSARDFQVTYLPFRYSADFGHPTCAYCHAESVACCQDCEHWFCEQHGLADNGVATFFAIDRNAMRIPGSFGLVDVELDAVLPPPLRERRFPRSIVLEPPSSFDTTHLGGMSVLDVLSRANLHPRDRNLQFQDTDHIYTWEGRRVSVSVTSLIHGLTHQFSPADALRAMRNGRNWPREEYTVANVVEVINQHLLDDHSTLTLRQLVDAQVTDIGAICRSIRDLVWTHPGCSYLASAVSMTDAEILDKWERNRRTAAAQIRAHGCMSDACMLRVFVERWDGAEGWMIFRTEWCVYGEAEDVAGSIDAVAIRQDEYCILDWERTKALASKDAAYGRMMHFPLNNVPDSVLWHYRVQVNIYAWILRKYYDINVTELRIVCLHPDNAPQPLIVNVPMMQDKIEKLMSWRRDDIHSQIHLSADARDLRGGSQEDGPSFMTWRRNDLQSRIGLTGSQGSSDLTMLSDLRAGTQDKEGFRLPQMHADDLQQLRDDSVVESMMSTEWNRMHGLVDPAVRSMHLHGLHARTQMCEFLTSVNDLRGGSQDDGDSFSQMLEQQLEEALEGEEPVPKRHKALASTNFSDMSATMTQYMQTDFDMESIPGRLHDMDTSEVSILQEVANIQRVVANYEASAAWSTSFRFLVQGALAIHRLRLLDISRREEVMFLELIEGFGRHVRAHNGQCFFYSEHGHWNVYKGVIPEGTLARCKKFLLQLEGLYALFGHNVLRDNDGILEAARELLERHSNRPDILFAACEEAAICRLPVKNNAGSRGEEDDREERANGSMHWTLAMANTIGKLYVKLHLAAVNDIESCLCIIHEADTHEST</sequence>
<evidence type="ECO:0000256" key="2">
    <source>
        <dbReference type="SAM" id="MobiDB-lite"/>
    </source>
</evidence>
<dbReference type="OrthoDB" id="441221at2759"/>
<dbReference type="PANTHER" id="PTHR11439:SF483">
    <property type="entry name" value="PEPTIDE SYNTHASE GLIP-LIKE, PUTATIVE (AFU_ORTHOLOGUE AFUA_3G12920)-RELATED"/>
    <property type="match status" value="1"/>
</dbReference>
<organism evidence="4 5">
    <name type="scientific">Symbiodinium microadriaticum</name>
    <name type="common">Dinoflagellate</name>
    <name type="synonym">Zooxanthella microadriatica</name>
    <dbReference type="NCBI Taxonomy" id="2951"/>
    <lineage>
        <taxon>Eukaryota</taxon>
        <taxon>Sar</taxon>
        <taxon>Alveolata</taxon>
        <taxon>Dinophyceae</taxon>
        <taxon>Suessiales</taxon>
        <taxon>Symbiodiniaceae</taxon>
        <taxon>Symbiodinium</taxon>
    </lineage>
</organism>
<keyword evidence="1" id="KW-0863">Zinc-finger</keyword>
<dbReference type="Proteomes" id="UP000186817">
    <property type="component" value="Unassembled WGS sequence"/>
</dbReference>
<keyword evidence="1" id="KW-0862">Zinc</keyword>
<keyword evidence="1" id="KW-0479">Metal-binding</keyword>
<dbReference type="Gene3D" id="3.90.320.10">
    <property type="match status" value="1"/>
</dbReference>
<keyword evidence="5" id="KW-1185">Reference proteome</keyword>
<dbReference type="InterPro" id="IPR011604">
    <property type="entry name" value="PDDEXK-like_dom_sf"/>
</dbReference>
<dbReference type="CDD" id="cd09272">
    <property type="entry name" value="RNase_HI_RT_Ty1"/>
    <property type="match status" value="1"/>
</dbReference>
<comment type="caution">
    <text evidence="4">The sequence shown here is derived from an EMBL/GenBank/DDBJ whole genome shotgun (WGS) entry which is preliminary data.</text>
</comment>
<evidence type="ECO:0000313" key="5">
    <source>
        <dbReference type="Proteomes" id="UP000186817"/>
    </source>
</evidence>
<feature type="zinc finger region" description="C3H1-type" evidence="1">
    <location>
        <begin position="121"/>
        <end position="150"/>
    </location>
</feature>
<evidence type="ECO:0000256" key="1">
    <source>
        <dbReference type="PROSITE-ProRule" id="PRU00723"/>
    </source>
</evidence>
<dbReference type="GO" id="GO:0008270">
    <property type="term" value="F:zinc ion binding"/>
    <property type="evidence" value="ECO:0007669"/>
    <property type="project" value="UniProtKB-KW"/>
</dbReference>
<evidence type="ECO:0000259" key="3">
    <source>
        <dbReference type="PROSITE" id="PS50103"/>
    </source>
</evidence>
<feature type="compositionally biased region" description="Polar residues" evidence="2">
    <location>
        <begin position="106"/>
        <end position="116"/>
    </location>
</feature>